<dbReference type="AlphaFoldDB" id="A0A9J5WXY3"/>
<gene>
    <name evidence="2" type="ORF">H5410_050744</name>
</gene>
<comment type="caution">
    <text evidence="2">The sequence shown here is derived from an EMBL/GenBank/DDBJ whole genome shotgun (WGS) entry which is preliminary data.</text>
</comment>
<name>A0A9J5WXY3_SOLCO</name>
<proteinExistence type="predicted"/>
<feature type="signal peptide" evidence="1">
    <location>
        <begin position="1"/>
        <end position="40"/>
    </location>
</feature>
<evidence type="ECO:0000313" key="3">
    <source>
        <dbReference type="Proteomes" id="UP000824120"/>
    </source>
</evidence>
<dbReference type="EMBL" id="JACXVP010000010">
    <property type="protein sequence ID" value="KAG5580117.1"/>
    <property type="molecule type" value="Genomic_DNA"/>
</dbReference>
<reference evidence="2 3" key="1">
    <citation type="submission" date="2020-09" db="EMBL/GenBank/DDBJ databases">
        <title>De no assembly of potato wild relative species, Solanum commersonii.</title>
        <authorList>
            <person name="Cho K."/>
        </authorList>
    </citation>
    <scope>NUCLEOTIDE SEQUENCE [LARGE SCALE GENOMIC DNA]</scope>
    <source>
        <strain evidence="2">LZ3.2</strain>
        <tissue evidence="2">Leaf</tissue>
    </source>
</reference>
<evidence type="ECO:0000313" key="2">
    <source>
        <dbReference type="EMBL" id="KAG5580117.1"/>
    </source>
</evidence>
<sequence length="108" mass="12228">MSYGATSELASSWFFSPARAAARCCLAWLLLLVFMERTSGSRFGVTGRTAAFAACYVRKKESEEGRKRGRGEGIERRCLSLVATRLAGGSDLEQRREEEWRSKREERK</sequence>
<keyword evidence="1" id="KW-0732">Signal</keyword>
<feature type="chain" id="PRO_5039949779" description="Secreted protein" evidence="1">
    <location>
        <begin position="41"/>
        <end position="108"/>
    </location>
</feature>
<dbReference type="Proteomes" id="UP000824120">
    <property type="component" value="Chromosome 10"/>
</dbReference>
<accession>A0A9J5WXY3</accession>
<keyword evidence="3" id="KW-1185">Reference proteome</keyword>
<protein>
    <recommendedName>
        <fullName evidence="4">Secreted protein</fullName>
    </recommendedName>
</protein>
<evidence type="ECO:0000256" key="1">
    <source>
        <dbReference type="SAM" id="SignalP"/>
    </source>
</evidence>
<organism evidence="2 3">
    <name type="scientific">Solanum commersonii</name>
    <name type="common">Commerson's wild potato</name>
    <name type="synonym">Commerson's nightshade</name>
    <dbReference type="NCBI Taxonomy" id="4109"/>
    <lineage>
        <taxon>Eukaryota</taxon>
        <taxon>Viridiplantae</taxon>
        <taxon>Streptophyta</taxon>
        <taxon>Embryophyta</taxon>
        <taxon>Tracheophyta</taxon>
        <taxon>Spermatophyta</taxon>
        <taxon>Magnoliopsida</taxon>
        <taxon>eudicotyledons</taxon>
        <taxon>Gunneridae</taxon>
        <taxon>Pentapetalae</taxon>
        <taxon>asterids</taxon>
        <taxon>lamiids</taxon>
        <taxon>Solanales</taxon>
        <taxon>Solanaceae</taxon>
        <taxon>Solanoideae</taxon>
        <taxon>Solaneae</taxon>
        <taxon>Solanum</taxon>
    </lineage>
</organism>
<evidence type="ECO:0008006" key="4">
    <source>
        <dbReference type="Google" id="ProtNLM"/>
    </source>
</evidence>